<keyword evidence="9 11" id="KW-0057">Aromatic amino acid biosynthesis</keyword>
<dbReference type="InterPro" id="IPR000623">
    <property type="entry name" value="Shikimate_kinase/TSH1"/>
</dbReference>
<dbReference type="GO" id="GO:0000287">
    <property type="term" value="F:magnesium ion binding"/>
    <property type="evidence" value="ECO:0007669"/>
    <property type="project" value="UniProtKB-UniRule"/>
</dbReference>
<dbReference type="InterPro" id="IPR046346">
    <property type="entry name" value="Aminoacid_DH-like_N_sf"/>
</dbReference>
<evidence type="ECO:0000256" key="11">
    <source>
        <dbReference type="HAMAP-Rule" id="MF_00109"/>
    </source>
</evidence>
<dbReference type="Gene3D" id="3.40.50.10860">
    <property type="entry name" value="Leucine Dehydrogenase, chain A, domain 1"/>
    <property type="match status" value="1"/>
</dbReference>
<keyword evidence="11" id="KW-0479">Metal-binding</keyword>
<comment type="caution">
    <text evidence="11">Lacks conserved residue(s) required for the propagation of feature annotation.</text>
</comment>
<feature type="binding site" evidence="11">
    <location>
        <position position="332"/>
    </location>
    <ligand>
        <name>substrate</name>
    </ligand>
</feature>
<feature type="binding site" evidence="11">
    <location>
        <position position="310"/>
    </location>
    <ligand>
        <name>substrate</name>
    </ligand>
</feature>
<evidence type="ECO:0000256" key="9">
    <source>
        <dbReference type="ARBA" id="ARBA00023141"/>
    </source>
</evidence>
<dbReference type="AlphaFoldDB" id="A0A9D2M7F8"/>
<evidence type="ECO:0000256" key="6">
    <source>
        <dbReference type="ARBA" id="ARBA00022741"/>
    </source>
</evidence>
<keyword evidence="4 11" id="KW-0028">Amino-acid biosynthesis</keyword>
<keyword evidence="11" id="KW-0963">Cytoplasm</keyword>
<dbReference type="PANTHER" id="PTHR21089">
    <property type="entry name" value="SHIKIMATE DEHYDROGENASE"/>
    <property type="match status" value="1"/>
</dbReference>
<dbReference type="Pfam" id="PF18317">
    <property type="entry name" value="SDH_C"/>
    <property type="match status" value="1"/>
</dbReference>
<dbReference type="SUPFAM" id="SSF51735">
    <property type="entry name" value="NAD(P)-binding Rossmann-fold domains"/>
    <property type="match status" value="1"/>
</dbReference>
<comment type="subcellular location">
    <subcellularLocation>
        <location evidence="11">Cytoplasm</location>
    </subcellularLocation>
</comment>
<evidence type="ECO:0000256" key="10">
    <source>
        <dbReference type="ARBA" id="ARBA00048567"/>
    </source>
</evidence>
<dbReference type="GO" id="GO:0004765">
    <property type="term" value="F:shikimate kinase activity"/>
    <property type="evidence" value="ECO:0007669"/>
    <property type="project" value="UniProtKB-UniRule"/>
</dbReference>
<keyword evidence="8 11" id="KW-0067">ATP-binding</keyword>
<dbReference type="SUPFAM" id="SSF52540">
    <property type="entry name" value="P-loop containing nucleoside triphosphate hydrolases"/>
    <property type="match status" value="1"/>
</dbReference>
<dbReference type="PANTHER" id="PTHR21089:SF1">
    <property type="entry name" value="BIFUNCTIONAL 3-DEHYDROQUINATE DEHYDRATASE_SHIKIMATE DEHYDROGENASE, CHLOROPLASTIC"/>
    <property type="match status" value="1"/>
</dbReference>
<comment type="function">
    <text evidence="11">Catalyzes the specific phosphorylation of the 3-hydroxyl group of shikimic acid using ATP as a cosubstrate.</text>
</comment>
<dbReference type="InterPro" id="IPR041121">
    <property type="entry name" value="SDH_C"/>
</dbReference>
<comment type="cofactor">
    <cofactor evidence="11">
        <name>Mg(2+)</name>
        <dbReference type="ChEBI" id="CHEBI:18420"/>
    </cofactor>
    <text evidence="11">Binds 1 Mg(2+) ion per subunit.</text>
</comment>
<dbReference type="InterPro" id="IPR023000">
    <property type="entry name" value="Shikimate_kinase_CS"/>
</dbReference>
<dbReference type="Gene3D" id="3.40.50.300">
    <property type="entry name" value="P-loop containing nucleotide triphosphate hydrolases"/>
    <property type="match status" value="1"/>
</dbReference>
<evidence type="ECO:0000256" key="8">
    <source>
        <dbReference type="ARBA" id="ARBA00022840"/>
    </source>
</evidence>
<dbReference type="InterPro" id="IPR022893">
    <property type="entry name" value="Shikimate_DH_fam"/>
</dbReference>
<comment type="subunit">
    <text evidence="11">Monomer.</text>
</comment>
<evidence type="ECO:0000259" key="12">
    <source>
        <dbReference type="Pfam" id="PF08501"/>
    </source>
</evidence>
<dbReference type="EMBL" id="DWYG01000122">
    <property type="protein sequence ID" value="HJB42268.1"/>
    <property type="molecule type" value="Genomic_DNA"/>
</dbReference>
<dbReference type="InterPro" id="IPR036291">
    <property type="entry name" value="NAD(P)-bd_dom_sf"/>
</dbReference>
<reference evidence="14" key="2">
    <citation type="submission" date="2021-04" db="EMBL/GenBank/DDBJ databases">
        <authorList>
            <person name="Gilroy R."/>
        </authorList>
    </citation>
    <scope>NUCLEOTIDE SEQUENCE</scope>
    <source>
        <strain evidence="14">ChiBcec8-13705</strain>
    </source>
</reference>
<evidence type="ECO:0000256" key="5">
    <source>
        <dbReference type="ARBA" id="ARBA00022679"/>
    </source>
</evidence>
<evidence type="ECO:0000256" key="3">
    <source>
        <dbReference type="ARBA" id="ARBA00012154"/>
    </source>
</evidence>
<organism evidence="14 15">
    <name type="scientific">Candidatus Gemmiger avicola</name>
    <dbReference type="NCBI Taxonomy" id="2838605"/>
    <lineage>
        <taxon>Bacteria</taxon>
        <taxon>Bacillati</taxon>
        <taxon>Bacillota</taxon>
        <taxon>Clostridia</taxon>
        <taxon>Eubacteriales</taxon>
        <taxon>Gemmiger</taxon>
    </lineage>
</organism>
<comment type="caution">
    <text evidence="14">The sequence shown here is derived from an EMBL/GenBank/DDBJ whole genome shotgun (WGS) entry which is preliminary data.</text>
</comment>
<feature type="binding site" evidence="11">
    <location>
        <position position="381"/>
    </location>
    <ligand>
        <name>substrate</name>
    </ligand>
</feature>
<dbReference type="GO" id="GO:0005524">
    <property type="term" value="F:ATP binding"/>
    <property type="evidence" value="ECO:0007669"/>
    <property type="project" value="UniProtKB-UniRule"/>
</dbReference>
<dbReference type="InterPro" id="IPR027417">
    <property type="entry name" value="P-loop_NTPase"/>
</dbReference>
<dbReference type="CDD" id="cd00464">
    <property type="entry name" value="SK"/>
    <property type="match status" value="1"/>
</dbReference>
<keyword evidence="7 11" id="KW-0418">Kinase</keyword>
<feature type="binding site" evidence="11">
    <location>
        <position position="286"/>
    </location>
    <ligand>
        <name>substrate</name>
    </ligand>
</feature>
<feature type="domain" description="Shikimate dehydrogenase substrate binding N-terminal" evidence="12">
    <location>
        <begin position="5"/>
        <end position="80"/>
    </location>
</feature>
<dbReference type="CDD" id="cd01065">
    <property type="entry name" value="NAD_bind_Shikimate_DH"/>
    <property type="match status" value="1"/>
</dbReference>
<feature type="binding site" evidence="11">
    <location>
        <position position="365"/>
    </location>
    <ligand>
        <name>ATP</name>
        <dbReference type="ChEBI" id="CHEBI:30616"/>
    </ligand>
</feature>
<comment type="pathway">
    <text evidence="2">Metabolic intermediate biosynthesis; chorismate biosynthesis; chorismate from D-erythrose 4-phosphate and phosphoenolpyruvate: step 4/7.</text>
</comment>
<comment type="catalytic activity">
    <reaction evidence="10 11">
        <text>shikimate + ATP = 3-phosphoshikimate + ADP + H(+)</text>
        <dbReference type="Rhea" id="RHEA:13121"/>
        <dbReference type="ChEBI" id="CHEBI:15378"/>
        <dbReference type="ChEBI" id="CHEBI:30616"/>
        <dbReference type="ChEBI" id="CHEBI:36208"/>
        <dbReference type="ChEBI" id="CHEBI:145989"/>
        <dbReference type="ChEBI" id="CHEBI:456216"/>
        <dbReference type="EC" id="2.7.1.71"/>
    </reaction>
</comment>
<evidence type="ECO:0000256" key="7">
    <source>
        <dbReference type="ARBA" id="ARBA00022777"/>
    </source>
</evidence>
<dbReference type="GO" id="GO:0004764">
    <property type="term" value="F:shikimate 3-dehydrogenase (NADP+) activity"/>
    <property type="evidence" value="ECO:0007669"/>
    <property type="project" value="InterPro"/>
</dbReference>
<gene>
    <name evidence="11" type="primary">aroK</name>
    <name evidence="14" type="ORF">H9945_07200</name>
</gene>
<dbReference type="GO" id="GO:0009423">
    <property type="term" value="P:chorismate biosynthetic process"/>
    <property type="evidence" value="ECO:0007669"/>
    <property type="project" value="UniProtKB-UniRule"/>
</dbReference>
<dbReference type="GO" id="GO:0009073">
    <property type="term" value="P:aromatic amino acid family biosynthetic process"/>
    <property type="evidence" value="ECO:0007669"/>
    <property type="project" value="UniProtKB-KW"/>
</dbReference>
<protein>
    <recommendedName>
        <fullName evidence="3 11">Shikimate kinase</fullName>
        <shortName evidence="11">SK</shortName>
        <ecNumber evidence="3 11">2.7.1.71</ecNumber>
    </recommendedName>
</protein>
<comment type="pathway">
    <text evidence="1 11">Metabolic intermediate biosynthesis; chorismate biosynthesis; chorismate from D-erythrose 4-phosphate and phosphoenolpyruvate: step 5/7.</text>
</comment>
<sequence>MEYGLIGGKLGHSYSRLIHEQVGGYAYELRPLPTEEAARAFFQARAFRAVNVTIPYKKLALACCDVVDPAAAAIGAVNTVVNKNGTLYGYNTDYAGFRWLARKHDVRLTGKTVLILGTGGTSATVSAVCRDAGAARIYTVSRSGRDGALTYEQAAAHREAEILINTTPAGMYPDIGNCLVDLANYPRLEAALDVVYNPFRTELLLRAEELGLPGYCGFEMLVAQAVYAAEYFTGKTMDKDLLIETTHRGLKRQLTNISLIGMPGCGKSSIGEALAAELGKTYIDLDEVIELRAGMPIPDIFERQGEAAFRRFEAEAVAEVSRESGQVIACGGGVIKTPGNTRHLRMNGPVIWIRRPVEFLAMSGRPLSTGRDALRRMQVEREPAYRAAADAAVDNTGSLKDTVSAVRAAFEQVFDYAY</sequence>
<reference evidence="14" key="1">
    <citation type="journal article" date="2021" name="PeerJ">
        <title>Extensive microbial diversity within the chicken gut microbiome revealed by metagenomics and culture.</title>
        <authorList>
            <person name="Gilroy R."/>
            <person name="Ravi A."/>
            <person name="Getino M."/>
            <person name="Pursley I."/>
            <person name="Horton D.L."/>
            <person name="Alikhan N.F."/>
            <person name="Baker D."/>
            <person name="Gharbi K."/>
            <person name="Hall N."/>
            <person name="Watson M."/>
            <person name="Adriaenssens E.M."/>
            <person name="Foster-Nyarko E."/>
            <person name="Jarju S."/>
            <person name="Secka A."/>
            <person name="Antonio M."/>
            <person name="Oren A."/>
            <person name="Chaudhuri R.R."/>
            <person name="La Ragione R."/>
            <person name="Hildebrand F."/>
            <person name="Pallen M.J."/>
        </authorList>
    </citation>
    <scope>NUCLEOTIDE SEQUENCE</scope>
    <source>
        <strain evidence="14">ChiBcec8-13705</strain>
    </source>
</reference>
<comment type="similarity">
    <text evidence="11">Belongs to the shikimate kinase family.</text>
</comment>
<keyword evidence="6 11" id="KW-0547">Nucleotide-binding</keyword>
<keyword evidence="11" id="KW-0460">Magnesium</keyword>
<feature type="domain" description="SDH C-terminal" evidence="13">
    <location>
        <begin position="217"/>
        <end position="241"/>
    </location>
</feature>
<dbReference type="GO" id="GO:0019632">
    <property type="term" value="P:shikimate metabolic process"/>
    <property type="evidence" value="ECO:0007669"/>
    <property type="project" value="TreeGrafter"/>
</dbReference>
<evidence type="ECO:0000259" key="13">
    <source>
        <dbReference type="Pfam" id="PF18317"/>
    </source>
</evidence>
<keyword evidence="5 11" id="KW-0808">Transferase</keyword>
<dbReference type="GO" id="GO:0050661">
    <property type="term" value="F:NADP binding"/>
    <property type="evidence" value="ECO:0007669"/>
    <property type="project" value="TreeGrafter"/>
</dbReference>
<evidence type="ECO:0000256" key="1">
    <source>
        <dbReference type="ARBA" id="ARBA00004842"/>
    </source>
</evidence>
<evidence type="ECO:0000256" key="4">
    <source>
        <dbReference type="ARBA" id="ARBA00022605"/>
    </source>
</evidence>
<dbReference type="Proteomes" id="UP000886803">
    <property type="component" value="Unassembled WGS sequence"/>
</dbReference>
<dbReference type="PRINTS" id="PR01100">
    <property type="entry name" value="SHIKIMTKNASE"/>
</dbReference>
<dbReference type="Gene3D" id="3.40.50.720">
    <property type="entry name" value="NAD(P)-binding Rossmann-like Domain"/>
    <property type="match status" value="1"/>
</dbReference>
<dbReference type="GO" id="GO:0008652">
    <property type="term" value="P:amino acid biosynthetic process"/>
    <property type="evidence" value="ECO:0007669"/>
    <property type="project" value="UniProtKB-KW"/>
</dbReference>
<dbReference type="InterPro" id="IPR031322">
    <property type="entry name" value="Shikimate/glucono_kinase"/>
</dbReference>
<evidence type="ECO:0000256" key="2">
    <source>
        <dbReference type="ARBA" id="ARBA00004871"/>
    </source>
</evidence>
<evidence type="ECO:0000313" key="15">
    <source>
        <dbReference type="Proteomes" id="UP000886803"/>
    </source>
</evidence>
<dbReference type="GO" id="GO:0005829">
    <property type="term" value="C:cytosol"/>
    <property type="evidence" value="ECO:0007669"/>
    <property type="project" value="TreeGrafter"/>
</dbReference>
<dbReference type="InterPro" id="IPR013708">
    <property type="entry name" value="Shikimate_DH-bd_N"/>
</dbReference>
<feature type="binding site" evidence="11">
    <location>
        <begin position="264"/>
        <end position="269"/>
    </location>
    <ligand>
        <name>ATP</name>
        <dbReference type="ChEBI" id="CHEBI:30616"/>
    </ligand>
</feature>
<dbReference type="EC" id="2.7.1.71" evidence="3 11"/>
<dbReference type="HAMAP" id="MF_00109">
    <property type="entry name" value="Shikimate_kinase"/>
    <property type="match status" value="1"/>
</dbReference>
<name>A0A9D2M7F8_9FIRM</name>
<accession>A0A9D2M7F8</accession>
<dbReference type="Pfam" id="PF01202">
    <property type="entry name" value="SKI"/>
    <property type="match status" value="1"/>
</dbReference>
<evidence type="ECO:0000313" key="14">
    <source>
        <dbReference type="EMBL" id="HJB42268.1"/>
    </source>
</evidence>
<dbReference type="Pfam" id="PF08501">
    <property type="entry name" value="Shikimate_dh_N"/>
    <property type="match status" value="1"/>
</dbReference>
<feature type="binding site" evidence="11">
    <location>
        <position position="268"/>
    </location>
    <ligand>
        <name>Mg(2+)</name>
        <dbReference type="ChEBI" id="CHEBI:18420"/>
    </ligand>
</feature>
<proteinExistence type="inferred from homology"/>
<dbReference type="SUPFAM" id="SSF53223">
    <property type="entry name" value="Aminoacid dehydrogenase-like, N-terminal domain"/>
    <property type="match status" value="1"/>
</dbReference>
<dbReference type="PROSITE" id="PS01128">
    <property type="entry name" value="SHIKIMATE_KINASE"/>
    <property type="match status" value="1"/>
</dbReference>